<name>A0ABT3EKA1_9FLAO</name>
<dbReference type="RefSeq" id="WP_264369672.1">
    <property type="nucleotide sequence ID" value="NZ_JAPCIO010000009.1"/>
</dbReference>
<evidence type="ECO:0008006" key="3">
    <source>
        <dbReference type="Google" id="ProtNLM"/>
    </source>
</evidence>
<evidence type="ECO:0000313" key="2">
    <source>
        <dbReference type="Proteomes" id="UP001165677"/>
    </source>
</evidence>
<dbReference type="Proteomes" id="UP001165677">
    <property type="component" value="Unassembled WGS sequence"/>
</dbReference>
<sequence length="177" mass="20623">MKNKIIFFILILSCNFQLIAQTKVREIESELISGENIKPFIDSLNHKILNDTVKFDLKDLIHLDGYTKNLKPYSMLIIVNSKRSYSYRLDIIESNLVKEFADEILNYQNIESIRYIKKIDAPLLYGPMAKEGCIFITLKPKVKLNYKVGGLKYRKGKKRKGGDNFLQRKEGEIMIRT</sequence>
<proteinExistence type="predicted"/>
<accession>A0ABT3EKA1</accession>
<protein>
    <recommendedName>
        <fullName evidence="3">TonB-dependent receptor plug domain-containing protein</fullName>
    </recommendedName>
</protein>
<keyword evidence="2" id="KW-1185">Reference proteome</keyword>
<evidence type="ECO:0000313" key="1">
    <source>
        <dbReference type="EMBL" id="MCW1148975.1"/>
    </source>
</evidence>
<gene>
    <name evidence="1" type="ORF">OJ995_12160</name>
</gene>
<dbReference type="EMBL" id="JAPCIO010000009">
    <property type="protein sequence ID" value="MCW1148975.1"/>
    <property type="molecule type" value="Genomic_DNA"/>
</dbReference>
<comment type="caution">
    <text evidence="1">The sequence shown here is derived from an EMBL/GenBank/DDBJ whole genome shotgun (WGS) entry which is preliminary data.</text>
</comment>
<reference evidence="1" key="1">
    <citation type="submission" date="2022-10" db="EMBL/GenBank/DDBJ databases">
        <title>Flavobacterium sp. nov., a bacterium isolated from lake sediment.</title>
        <authorList>
            <person name="Qu J.-H."/>
        </authorList>
    </citation>
    <scope>NUCLEOTIDE SEQUENCE</scope>
    <source>
        <strain evidence="1">TH16-21</strain>
    </source>
</reference>
<organism evidence="1 2">
    <name type="scientific">Flavobacterium lacisediminis</name>
    <dbReference type="NCBI Taxonomy" id="2989705"/>
    <lineage>
        <taxon>Bacteria</taxon>
        <taxon>Pseudomonadati</taxon>
        <taxon>Bacteroidota</taxon>
        <taxon>Flavobacteriia</taxon>
        <taxon>Flavobacteriales</taxon>
        <taxon>Flavobacteriaceae</taxon>
        <taxon>Flavobacterium</taxon>
    </lineage>
</organism>